<feature type="region of interest" description="Disordered" evidence="1">
    <location>
        <begin position="1"/>
        <end position="40"/>
    </location>
</feature>
<dbReference type="Pfam" id="PF06985">
    <property type="entry name" value="HET"/>
    <property type="match status" value="1"/>
</dbReference>
<dbReference type="Proteomes" id="UP000247233">
    <property type="component" value="Unassembled WGS sequence"/>
</dbReference>
<organism evidence="3 4">
    <name type="scientific">Aspergillus heteromorphus CBS 117.55</name>
    <dbReference type="NCBI Taxonomy" id="1448321"/>
    <lineage>
        <taxon>Eukaryota</taxon>
        <taxon>Fungi</taxon>
        <taxon>Dikarya</taxon>
        <taxon>Ascomycota</taxon>
        <taxon>Pezizomycotina</taxon>
        <taxon>Eurotiomycetes</taxon>
        <taxon>Eurotiomycetidae</taxon>
        <taxon>Eurotiales</taxon>
        <taxon>Aspergillaceae</taxon>
        <taxon>Aspergillus</taxon>
        <taxon>Aspergillus subgen. Circumdati</taxon>
    </lineage>
</organism>
<evidence type="ECO:0000256" key="1">
    <source>
        <dbReference type="SAM" id="MobiDB-lite"/>
    </source>
</evidence>
<evidence type="ECO:0000313" key="4">
    <source>
        <dbReference type="Proteomes" id="UP000247233"/>
    </source>
</evidence>
<dbReference type="AlphaFoldDB" id="A0A317WTM7"/>
<dbReference type="VEuPathDB" id="FungiDB:BO70DRAFT_359993"/>
<dbReference type="GeneID" id="37064911"/>
<dbReference type="InterPro" id="IPR010730">
    <property type="entry name" value="HET"/>
</dbReference>
<protein>
    <submittedName>
        <fullName evidence="3">HET-domain-containing protein</fullName>
    </submittedName>
</protein>
<proteinExistence type="predicted"/>
<feature type="domain" description="Heterokaryon incompatibility" evidence="2">
    <location>
        <begin position="102"/>
        <end position="262"/>
    </location>
</feature>
<dbReference type="PANTHER" id="PTHR33112:SF16">
    <property type="entry name" value="HETEROKARYON INCOMPATIBILITY DOMAIN-CONTAINING PROTEIN"/>
    <property type="match status" value="1"/>
</dbReference>
<feature type="compositionally biased region" description="Polar residues" evidence="1">
    <location>
        <begin position="31"/>
        <end position="40"/>
    </location>
</feature>
<dbReference type="RefSeq" id="XP_025402073.1">
    <property type="nucleotide sequence ID" value="XM_025542674.1"/>
</dbReference>
<dbReference type="PANTHER" id="PTHR33112">
    <property type="entry name" value="DOMAIN PROTEIN, PUTATIVE-RELATED"/>
    <property type="match status" value="1"/>
</dbReference>
<name>A0A317WTM7_9EURO</name>
<sequence>MVDKDGVTDGGRGFNFSLQQMKETDPCPDPSTLSTPEPNDWSHSLQAAKRWFDTCLETHSRCRTPPLSGCTPTRLIRIDHPGPNQISLWLNPHAETQHGLRYATLSHCWGSPKISHTSRLTSASLATLQNGIKISELDHVARDAVSTARLLGLSLLWVDSLCILQDSHEDWLHEAPRMSYIYGGAVINLAASVAAHSDMSCFPPRDNNTLSSLQPCIVRPPWNNNGNEHGPLTTPYRLYHNDFWSDTFTAMPLMTRAWVVQELLLAPRLLHLCGSQLFWECGELSACEIFPHGIPPNNSPRWMTRSTIWDALALSQSPHMMGGGDSRRATSRKLWTSIVAQYTESELTFSTDKLVAISGVARIMEHALDDNYCAGLWRKTLVTDLGWRRASAGARGWGDAGMRPSPYRAPSWSWASLDGRVSLGYRDYGVENVGREEQEEDLEPLVEILTCEIETATNDPFGPVTGGNLRLECLLATIEVHEDEGEFRFLFNNTWHVNPGRIFLTLDCTPSTHKLHCVPLYVTKTQSQSPSPGWAMSLLLLEPTGETRGQFRRVGGMTVFSGALGMEDWAAFGDVSKEGWMEYEDLDMKIEEGRYWISVV</sequence>
<evidence type="ECO:0000259" key="2">
    <source>
        <dbReference type="Pfam" id="PF06985"/>
    </source>
</evidence>
<dbReference type="OrthoDB" id="5125733at2759"/>
<reference evidence="3 4" key="1">
    <citation type="submission" date="2016-12" db="EMBL/GenBank/DDBJ databases">
        <title>The genomes of Aspergillus section Nigri reveals drivers in fungal speciation.</title>
        <authorList>
            <consortium name="DOE Joint Genome Institute"/>
            <person name="Vesth T.C."/>
            <person name="Nybo J."/>
            <person name="Theobald S."/>
            <person name="Brandl J."/>
            <person name="Frisvad J.C."/>
            <person name="Nielsen K.F."/>
            <person name="Lyhne E.K."/>
            <person name="Kogle M.E."/>
            <person name="Kuo A."/>
            <person name="Riley R."/>
            <person name="Clum A."/>
            <person name="Nolan M."/>
            <person name="Lipzen A."/>
            <person name="Salamov A."/>
            <person name="Henrissat B."/>
            <person name="Wiebenga A."/>
            <person name="De Vries R.P."/>
            <person name="Grigoriev I.V."/>
            <person name="Mortensen U.H."/>
            <person name="Andersen M.R."/>
            <person name="Baker S.E."/>
        </authorList>
    </citation>
    <scope>NUCLEOTIDE SEQUENCE [LARGE SCALE GENOMIC DNA]</scope>
    <source>
        <strain evidence="3 4">CBS 117.55</strain>
    </source>
</reference>
<keyword evidence="4" id="KW-1185">Reference proteome</keyword>
<evidence type="ECO:0000313" key="3">
    <source>
        <dbReference type="EMBL" id="PWY88537.1"/>
    </source>
</evidence>
<dbReference type="EMBL" id="MSFL01000005">
    <property type="protein sequence ID" value="PWY88537.1"/>
    <property type="molecule type" value="Genomic_DNA"/>
</dbReference>
<comment type="caution">
    <text evidence="3">The sequence shown here is derived from an EMBL/GenBank/DDBJ whole genome shotgun (WGS) entry which is preliminary data.</text>
</comment>
<gene>
    <name evidence="3" type="ORF">BO70DRAFT_359993</name>
</gene>
<accession>A0A317WTM7</accession>